<keyword evidence="1" id="KW-1133">Transmembrane helix</keyword>
<evidence type="ECO:0000256" key="1">
    <source>
        <dbReference type="SAM" id="Phobius"/>
    </source>
</evidence>
<dbReference type="RefSeq" id="WP_377933767.1">
    <property type="nucleotide sequence ID" value="NZ_JBHUMF010000015.1"/>
</dbReference>
<gene>
    <name evidence="2" type="ORF">ACFSUL_06470</name>
</gene>
<organism evidence="2 3">
    <name type="scientific">Bacillus seohaeanensis</name>
    <dbReference type="NCBI Taxonomy" id="284580"/>
    <lineage>
        <taxon>Bacteria</taxon>
        <taxon>Bacillati</taxon>
        <taxon>Bacillota</taxon>
        <taxon>Bacilli</taxon>
        <taxon>Bacillales</taxon>
        <taxon>Bacillaceae</taxon>
        <taxon>Bacillus</taxon>
    </lineage>
</organism>
<sequence>MYYNENNQMYPENHLQFDYDWRNVKHLCHKYRNYYVIGQMQDGTQIEGIIEDMNDDAVTMLIPEMVEEDAFDNRQYIVGAVPAGGYRRQYRRYRRRRFPYHRFVFPFIIPFPFYY</sequence>
<keyword evidence="1" id="KW-0472">Membrane</keyword>
<evidence type="ECO:0000313" key="2">
    <source>
        <dbReference type="EMBL" id="MFD2680395.1"/>
    </source>
</evidence>
<reference evidence="3" key="1">
    <citation type="journal article" date="2019" name="Int. J. Syst. Evol. Microbiol.">
        <title>The Global Catalogue of Microorganisms (GCM) 10K type strain sequencing project: providing services to taxonomists for standard genome sequencing and annotation.</title>
        <authorList>
            <consortium name="The Broad Institute Genomics Platform"/>
            <consortium name="The Broad Institute Genome Sequencing Center for Infectious Disease"/>
            <person name="Wu L."/>
            <person name="Ma J."/>
        </authorList>
    </citation>
    <scope>NUCLEOTIDE SEQUENCE [LARGE SCALE GENOMIC DNA]</scope>
    <source>
        <strain evidence="3">KCTC 3913</strain>
    </source>
</reference>
<proteinExistence type="predicted"/>
<protein>
    <submittedName>
        <fullName evidence="2">Uncharacterized protein</fullName>
    </submittedName>
</protein>
<comment type="caution">
    <text evidence="2">The sequence shown here is derived from an EMBL/GenBank/DDBJ whole genome shotgun (WGS) entry which is preliminary data.</text>
</comment>
<dbReference type="EMBL" id="JBHUMF010000015">
    <property type="protein sequence ID" value="MFD2680395.1"/>
    <property type="molecule type" value="Genomic_DNA"/>
</dbReference>
<feature type="transmembrane region" description="Helical" evidence="1">
    <location>
        <begin position="98"/>
        <end position="114"/>
    </location>
</feature>
<dbReference type="Proteomes" id="UP001597506">
    <property type="component" value="Unassembled WGS sequence"/>
</dbReference>
<name>A0ABW5RQ47_9BACI</name>
<keyword evidence="3" id="KW-1185">Reference proteome</keyword>
<accession>A0ABW5RQ47</accession>
<keyword evidence="1" id="KW-0812">Transmembrane</keyword>
<evidence type="ECO:0000313" key="3">
    <source>
        <dbReference type="Proteomes" id="UP001597506"/>
    </source>
</evidence>